<dbReference type="InterPro" id="IPR005839">
    <property type="entry name" value="Methylthiotransferase"/>
</dbReference>
<dbReference type="InterPro" id="IPR012340">
    <property type="entry name" value="NA-bd_OB-fold"/>
</dbReference>
<dbReference type="InterPro" id="IPR002792">
    <property type="entry name" value="TRAM_dom"/>
</dbReference>
<keyword evidence="4" id="KW-0949">S-adenosyl-L-methionine</keyword>
<dbReference type="GO" id="GO:0103039">
    <property type="term" value="F:protein methylthiotransferase activity"/>
    <property type="evidence" value="ECO:0007669"/>
    <property type="project" value="UniProtKB-EC"/>
</dbReference>
<dbReference type="InterPro" id="IPR005840">
    <property type="entry name" value="Ribosomal_uS12_MeSTrfase_RimO"/>
</dbReference>
<dbReference type="PANTHER" id="PTHR43837:SF1">
    <property type="entry name" value="RIBOSOMAL PROTEIN US12 METHYLTHIOTRANSFERASE RIMO"/>
    <property type="match status" value="1"/>
</dbReference>
<evidence type="ECO:0000256" key="1">
    <source>
        <dbReference type="ARBA" id="ARBA00001966"/>
    </source>
</evidence>
<dbReference type="SFLD" id="SFLDS00029">
    <property type="entry name" value="Radical_SAM"/>
    <property type="match status" value="1"/>
</dbReference>
<organism evidence="10">
    <name type="scientific">termite gut metagenome</name>
    <dbReference type="NCBI Taxonomy" id="433724"/>
    <lineage>
        <taxon>unclassified sequences</taxon>
        <taxon>metagenomes</taxon>
        <taxon>organismal metagenomes</taxon>
    </lineage>
</organism>
<evidence type="ECO:0000256" key="4">
    <source>
        <dbReference type="ARBA" id="ARBA00022691"/>
    </source>
</evidence>
<dbReference type="PROSITE" id="PS51918">
    <property type="entry name" value="RADICAL_SAM"/>
    <property type="match status" value="1"/>
</dbReference>
<dbReference type="InterPro" id="IPR006638">
    <property type="entry name" value="Elp3/MiaA/NifB-like_rSAM"/>
</dbReference>
<evidence type="ECO:0000313" key="10">
    <source>
        <dbReference type="EMBL" id="KAA6330464.1"/>
    </source>
</evidence>
<accession>A0A5J4RAS4</accession>
<dbReference type="InterPro" id="IPR020612">
    <property type="entry name" value="Methylthiotransferase_CS"/>
</dbReference>
<keyword evidence="10" id="KW-0689">Ribosomal protein</keyword>
<protein>
    <submittedName>
        <fullName evidence="10">Ribosomal protein S12 methylthiotransferase RimO</fullName>
        <ecNumber evidence="10">2.8.4.4</ecNumber>
    </submittedName>
</protein>
<proteinExistence type="inferred from homology"/>
<evidence type="ECO:0000259" key="9">
    <source>
        <dbReference type="PROSITE" id="PS51918"/>
    </source>
</evidence>
<keyword evidence="5" id="KW-0479">Metal-binding</keyword>
<dbReference type="Pfam" id="PF18693">
    <property type="entry name" value="TRAM_2"/>
    <property type="match status" value="1"/>
</dbReference>
<keyword evidence="6" id="KW-0408">Iron</keyword>
<evidence type="ECO:0000256" key="6">
    <source>
        <dbReference type="ARBA" id="ARBA00023004"/>
    </source>
</evidence>
<dbReference type="Pfam" id="PF04055">
    <property type="entry name" value="Radical_SAM"/>
    <property type="match status" value="1"/>
</dbReference>
<dbReference type="Gene3D" id="3.40.50.12160">
    <property type="entry name" value="Methylthiotransferase, N-terminal domain"/>
    <property type="match status" value="1"/>
</dbReference>
<dbReference type="Gene3D" id="3.80.30.20">
    <property type="entry name" value="tm_1862 like domain"/>
    <property type="match status" value="1"/>
</dbReference>
<feature type="domain" description="Radical SAM core" evidence="9">
    <location>
        <begin position="132"/>
        <end position="363"/>
    </location>
</feature>
<dbReference type="Gene3D" id="2.40.50.140">
    <property type="entry name" value="Nucleic acid-binding proteins"/>
    <property type="match status" value="1"/>
</dbReference>
<name>A0A5J4RAS4_9ZZZZ</name>
<dbReference type="SFLD" id="SFLDG01061">
    <property type="entry name" value="methylthiotransferase"/>
    <property type="match status" value="1"/>
</dbReference>
<keyword evidence="7" id="KW-0411">Iron-sulfur</keyword>
<dbReference type="GO" id="GO:0005840">
    <property type="term" value="C:ribosome"/>
    <property type="evidence" value="ECO:0007669"/>
    <property type="project" value="UniProtKB-KW"/>
</dbReference>
<feature type="domain" description="MTTase N-terminal" evidence="8">
    <location>
        <begin position="4"/>
        <end position="122"/>
    </location>
</feature>
<gene>
    <name evidence="10" type="ORF">EZS27_020833</name>
</gene>
<dbReference type="SUPFAM" id="SSF102114">
    <property type="entry name" value="Radical SAM enzymes"/>
    <property type="match status" value="1"/>
</dbReference>
<dbReference type="PROSITE" id="PS51449">
    <property type="entry name" value="MTTASE_N"/>
    <property type="match status" value="1"/>
</dbReference>
<dbReference type="SFLD" id="SFLDF00274">
    <property type="entry name" value="ribosomal_protein_S12_methylth"/>
    <property type="match status" value="1"/>
</dbReference>
<keyword evidence="2" id="KW-0004">4Fe-4S</keyword>
<dbReference type="InterPro" id="IPR007197">
    <property type="entry name" value="rSAM"/>
</dbReference>
<evidence type="ECO:0000256" key="2">
    <source>
        <dbReference type="ARBA" id="ARBA00022485"/>
    </source>
</evidence>
<dbReference type="GO" id="GO:0035599">
    <property type="term" value="F:aspartic acid methylthiotransferase activity"/>
    <property type="evidence" value="ECO:0007669"/>
    <property type="project" value="TreeGrafter"/>
</dbReference>
<dbReference type="PROSITE" id="PS01278">
    <property type="entry name" value="MTTASE_RADICAL"/>
    <property type="match status" value="1"/>
</dbReference>
<dbReference type="EMBL" id="SNRY01001500">
    <property type="protein sequence ID" value="KAA6330464.1"/>
    <property type="molecule type" value="Genomic_DNA"/>
</dbReference>
<dbReference type="InterPro" id="IPR023404">
    <property type="entry name" value="rSAM_horseshoe"/>
</dbReference>
<dbReference type="NCBIfam" id="TIGR01125">
    <property type="entry name" value="30S ribosomal protein S12 methylthiotransferase RimO"/>
    <property type="match status" value="1"/>
</dbReference>
<dbReference type="GO" id="GO:0046872">
    <property type="term" value="F:metal ion binding"/>
    <property type="evidence" value="ECO:0007669"/>
    <property type="project" value="UniProtKB-KW"/>
</dbReference>
<dbReference type="EC" id="2.8.4.4" evidence="10"/>
<dbReference type="GO" id="GO:0005829">
    <property type="term" value="C:cytosol"/>
    <property type="evidence" value="ECO:0007669"/>
    <property type="project" value="TreeGrafter"/>
</dbReference>
<dbReference type="SMART" id="SM00729">
    <property type="entry name" value="Elp3"/>
    <property type="match status" value="1"/>
</dbReference>
<evidence type="ECO:0000256" key="5">
    <source>
        <dbReference type="ARBA" id="ARBA00022723"/>
    </source>
</evidence>
<evidence type="ECO:0000259" key="8">
    <source>
        <dbReference type="PROSITE" id="PS51449"/>
    </source>
</evidence>
<dbReference type="InterPro" id="IPR013848">
    <property type="entry name" value="Methylthiotransferase_N"/>
</dbReference>
<dbReference type="InterPro" id="IPR038135">
    <property type="entry name" value="Methylthiotransferase_N_sf"/>
</dbReference>
<dbReference type="FunFam" id="2.40.50.140:FF:000210">
    <property type="entry name" value="Ribosomal protein S12 methylthiotransferase RimO"/>
    <property type="match status" value="1"/>
</dbReference>
<evidence type="ECO:0000256" key="7">
    <source>
        <dbReference type="ARBA" id="ARBA00023014"/>
    </source>
</evidence>
<keyword evidence="3" id="KW-0963">Cytoplasm</keyword>
<dbReference type="InterPro" id="IPR058240">
    <property type="entry name" value="rSAM_sf"/>
</dbReference>
<dbReference type="FunFam" id="3.80.30.20:FF:000001">
    <property type="entry name" value="tRNA-2-methylthio-N(6)-dimethylallyladenosine synthase 2"/>
    <property type="match status" value="1"/>
</dbReference>
<comment type="caution">
    <text evidence="10">The sequence shown here is derived from an EMBL/GenBank/DDBJ whole genome shotgun (WGS) entry which is preliminary data.</text>
</comment>
<dbReference type="HAMAP" id="MF_01865">
    <property type="entry name" value="MTTase_RimO"/>
    <property type="match status" value="1"/>
</dbReference>
<keyword evidence="10" id="KW-0687">Ribonucleoprotein</keyword>
<dbReference type="SFLD" id="SFLDG01082">
    <property type="entry name" value="B12-binding_domain_containing"/>
    <property type="match status" value="1"/>
</dbReference>
<evidence type="ECO:0000256" key="3">
    <source>
        <dbReference type="ARBA" id="ARBA00022490"/>
    </source>
</evidence>
<reference evidence="10" key="1">
    <citation type="submission" date="2019-03" db="EMBL/GenBank/DDBJ databases">
        <title>Single cell metagenomics reveals metabolic interactions within the superorganism composed of flagellate Streblomastix strix and complex community of Bacteroidetes bacteria on its surface.</title>
        <authorList>
            <person name="Treitli S.C."/>
            <person name="Kolisko M."/>
            <person name="Husnik F."/>
            <person name="Keeling P."/>
            <person name="Hampl V."/>
        </authorList>
    </citation>
    <scope>NUCLEOTIDE SEQUENCE</scope>
    <source>
        <strain evidence="10">STM</strain>
    </source>
</reference>
<comment type="cofactor">
    <cofactor evidence="1">
        <name>[4Fe-4S] cluster</name>
        <dbReference type="ChEBI" id="CHEBI:49883"/>
    </cofactor>
</comment>
<dbReference type="PANTHER" id="PTHR43837">
    <property type="entry name" value="RIBOSOMAL PROTEIN S12 METHYLTHIOTRANSFERASE RIMO"/>
    <property type="match status" value="1"/>
</dbReference>
<keyword evidence="10" id="KW-0808">Transferase</keyword>
<sequence length="442" mass="51693">MKKKTIDIITLGCSKNLIDSEILIRRLEESGYTVTHDSDNPQGEIAVINTCGFIGDAKEESINMILEFVQAKEEGRLKHLFVMGCLSERYLKELTVEIPQVDKFYGKFNWKELLQDLGEAHHNELCYERTLTTPRHYAYLKISEGCDRKCSYCAIPVITGRHSSRPIEEITDEVKHLVSQGVKEFQIIAQELTYYGVDLYRKQMLPELIERISDISGVEWIRLHYAYPAFFPLDLLRIIRERDNVCKYMDIALQHINDRILKRMRRHVTKEETYHLLKQFRKEVPGIHLRTTFMVGYPGETEECFEELKEFVYQIRFERMGAFAYSEEEGTFAAGNHKDSVPKEVKQRRLDELMKIQQDISSELNTAKIGNRMRVIIDRMEGDYYIGRTEFDSPEVDPEVLIKRSDELTVGNFYSVEITGSDDFDLFAKKLNILHNKYRLGH</sequence>
<dbReference type="AlphaFoldDB" id="A0A5J4RAS4"/>
<dbReference type="NCBIfam" id="TIGR00089">
    <property type="entry name" value="MiaB/RimO family radical SAM methylthiotransferase"/>
    <property type="match status" value="1"/>
</dbReference>
<dbReference type="GO" id="GO:0051539">
    <property type="term" value="F:4 iron, 4 sulfur cluster binding"/>
    <property type="evidence" value="ECO:0007669"/>
    <property type="project" value="UniProtKB-KW"/>
</dbReference>
<dbReference type="CDD" id="cd01335">
    <property type="entry name" value="Radical_SAM"/>
    <property type="match status" value="1"/>
</dbReference>
<dbReference type="GO" id="GO:0006400">
    <property type="term" value="P:tRNA modification"/>
    <property type="evidence" value="ECO:0007669"/>
    <property type="project" value="InterPro"/>
</dbReference>
<dbReference type="Pfam" id="PF00919">
    <property type="entry name" value="UPF0004"/>
    <property type="match status" value="1"/>
</dbReference>